<dbReference type="EMBL" id="VNFH01000011">
    <property type="protein sequence ID" value="TVU68114.1"/>
    <property type="molecule type" value="Genomic_DNA"/>
</dbReference>
<dbReference type="SMART" id="SM00052">
    <property type="entry name" value="EAL"/>
    <property type="match status" value="1"/>
</dbReference>
<feature type="domain" description="Response regulatory" evidence="2">
    <location>
        <begin position="4"/>
        <end position="123"/>
    </location>
</feature>
<dbReference type="InterPro" id="IPR011006">
    <property type="entry name" value="CheY-like_superfamily"/>
</dbReference>
<dbReference type="AlphaFoldDB" id="A0A558HG82"/>
<organism evidence="4 5">
    <name type="scientific">Cobetia crustatorum</name>
    <dbReference type="NCBI Taxonomy" id="553385"/>
    <lineage>
        <taxon>Bacteria</taxon>
        <taxon>Pseudomonadati</taxon>
        <taxon>Pseudomonadota</taxon>
        <taxon>Gammaproteobacteria</taxon>
        <taxon>Oceanospirillales</taxon>
        <taxon>Halomonadaceae</taxon>
        <taxon>Cobetia</taxon>
    </lineage>
</organism>
<feature type="modified residue" description="4-aspartylphosphate" evidence="1">
    <location>
        <position position="53"/>
    </location>
</feature>
<dbReference type="SUPFAM" id="SSF52172">
    <property type="entry name" value="CheY-like"/>
    <property type="match status" value="1"/>
</dbReference>
<sequence length="398" mass="44965">MTRLALIIDDDPDFRELLSGLLSAHGYSCTESEGLQDIACNPSRLEADLILVDYELGDFTGDDVLNYLRERSVEAGIILMSACHSSEMETMVDRGRRGGLNMLGQLGKPFDLKHLSSMLNDLKLHHNPLTVCELDDALSQQQLHLVYQPKIDLGSGKLTGAEALVRWQHPLRGMVMPNQFITLAERSSRIDQLTWQVLDQGFRQQMLWYKQGLNLNLALNLSPELLRTRDMLKKLDTLAIEHGIDPHCITLELTESCGIDCLTYARHLLNAIRERGYRLALDDFGTGFSSMMQLYNLPFDEIKIDQCFVGRSDSHPEARAITRTIVELGQRLNLAVVGEGIETPEQRDYLRDTQCNIGQGYLFARPLEIEAFNAWRHQPPIAVSELAIPKRKTLHASL</sequence>
<dbReference type="PROSITE" id="PS50110">
    <property type="entry name" value="RESPONSE_REGULATORY"/>
    <property type="match status" value="1"/>
</dbReference>
<dbReference type="CDD" id="cd00156">
    <property type="entry name" value="REC"/>
    <property type="match status" value="1"/>
</dbReference>
<feature type="domain" description="EAL" evidence="3">
    <location>
        <begin position="127"/>
        <end position="380"/>
    </location>
</feature>
<dbReference type="PROSITE" id="PS50883">
    <property type="entry name" value="EAL"/>
    <property type="match status" value="1"/>
</dbReference>
<name>A0A558HG82_9GAMM</name>
<dbReference type="GO" id="GO:0000160">
    <property type="term" value="P:phosphorelay signal transduction system"/>
    <property type="evidence" value="ECO:0007669"/>
    <property type="project" value="InterPro"/>
</dbReference>
<accession>A0A558HG82</accession>
<reference evidence="4 5" key="1">
    <citation type="submission" date="2019-07" db="EMBL/GenBank/DDBJ databases">
        <title>Diversity of Bacteria from Kongsfjorden, Arctic.</title>
        <authorList>
            <person name="Yu Y."/>
        </authorList>
    </citation>
    <scope>NUCLEOTIDE SEQUENCE [LARGE SCALE GENOMIC DNA]</scope>
    <source>
        <strain evidence="4 5">SM1923</strain>
    </source>
</reference>
<dbReference type="PANTHER" id="PTHR33121">
    <property type="entry name" value="CYCLIC DI-GMP PHOSPHODIESTERASE PDEF"/>
    <property type="match status" value="1"/>
</dbReference>
<evidence type="ECO:0000313" key="5">
    <source>
        <dbReference type="Proteomes" id="UP000319941"/>
    </source>
</evidence>
<dbReference type="Proteomes" id="UP000319941">
    <property type="component" value="Unassembled WGS sequence"/>
</dbReference>
<evidence type="ECO:0000256" key="1">
    <source>
        <dbReference type="PROSITE-ProRule" id="PRU00169"/>
    </source>
</evidence>
<dbReference type="Pfam" id="PF00072">
    <property type="entry name" value="Response_reg"/>
    <property type="match status" value="1"/>
</dbReference>
<dbReference type="Pfam" id="PF00563">
    <property type="entry name" value="EAL"/>
    <property type="match status" value="1"/>
</dbReference>
<dbReference type="InterPro" id="IPR001633">
    <property type="entry name" value="EAL_dom"/>
</dbReference>
<evidence type="ECO:0000259" key="3">
    <source>
        <dbReference type="PROSITE" id="PS50883"/>
    </source>
</evidence>
<proteinExistence type="predicted"/>
<dbReference type="OrthoDB" id="9812358at2"/>
<evidence type="ECO:0000313" key="4">
    <source>
        <dbReference type="EMBL" id="TVU68114.1"/>
    </source>
</evidence>
<dbReference type="RefSeq" id="WP_024953400.1">
    <property type="nucleotide sequence ID" value="NZ_CAWOWR010000013.1"/>
</dbReference>
<protein>
    <submittedName>
        <fullName evidence="4">EAL domain-containing response regulator</fullName>
    </submittedName>
</protein>
<gene>
    <name evidence="4" type="ORF">FQP86_15105</name>
</gene>
<comment type="caution">
    <text evidence="4">The sequence shown here is derived from an EMBL/GenBank/DDBJ whole genome shotgun (WGS) entry which is preliminary data.</text>
</comment>
<keyword evidence="5" id="KW-1185">Reference proteome</keyword>
<evidence type="ECO:0000259" key="2">
    <source>
        <dbReference type="PROSITE" id="PS50110"/>
    </source>
</evidence>
<dbReference type="CDD" id="cd01948">
    <property type="entry name" value="EAL"/>
    <property type="match status" value="1"/>
</dbReference>
<dbReference type="InterPro" id="IPR050706">
    <property type="entry name" value="Cyclic-di-GMP_PDE-like"/>
</dbReference>
<dbReference type="Gene3D" id="3.40.50.2300">
    <property type="match status" value="1"/>
</dbReference>
<keyword evidence="1" id="KW-0597">Phosphoprotein</keyword>
<dbReference type="InterPro" id="IPR001789">
    <property type="entry name" value="Sig_transdc_resp-reg_receiver"/>
</dbReference>
<dbReference type="SUPFAM" id="SSF141868">
    <property type="entry name" value="EAL domain-like"/>
    <property type="match status" value="1"/>
</dbReference>
<dbReference type="InterPro" id="IPR035919">
    <property type="entry name" value="EAL_sf"/>
</dbReference>
<dbReference type="Gene3D" id="3.20.20.450">
    <property type="entry name" value="EAL domain"/>
    <property type="match status" value="1"/>
</dbReference>
<dbReference type="SMART" id="SM00448">
    <property type="entry name" value="REC"/>
    <property type="match status" value="1"/>
</dbReference>
<dbReference type="PANTHER" id="PTHR33121:SF79">
    <property type="entry name" value="CYCLIC DI-GMP PHOSPHODIESTERASE PDED-RELATED"/>
    <property type="match status" value="1"/>
</dbReference>
<dbReference type="STRING" id="553385.GCA_000591415_03695"/>
<dbReference type="GO" id="GO:0071111">
    <property type="term" value="F:cyclic-guanylate-specific phosphodiesterase activity"/>
    <property type="evidence" value="ECO:0007669"/>
    <property type="project" value="InterPro"/>
</dbReference>